<keyword evidence="2" id="KW-0472">Membrane</keyword>
<evidence type="ECO:0000256" key="4">
    <source>
        <dbReference type="ARBA" id="ARBA00023288"/>
    </source>
</evidence>
<organism evidence="7 9">
    <name type="scientific">Rhizobium tibeticum</name>
    <dbReference type="NCBI Taxonomy" id="501024"/>
    <lineage>
        <taxon>Bacteria</taxon>
        <taxon>Pseudomonadati</taxon>
        <taxon>Pseudomonadota</taxon>
        <taxon>Alphaproteobacteria</taxon>
        <taxon>Hyphomicrobiales</taxon>
        <taxon>Rhizobiaceae</taxon>
        <taxon>Rhizobium/Agrobacterium group</taxon>
        <taxon>Rhizobium</taxon>
    </lineage>
</organism>
<name>A0A1H8RWX4_9HYPH</name>
<evidence type="ECO:0000313" key="7">
    <source>
        <dbReference type="EMBL" id="SEI08231.1"/>
    </source>
</evidence>
<sequence length="101" mass="10538">MTAKTIMFALAALAISAAKAFPIEAQYECATGTRLHANFSSPDASPGSVVLAFSGASGKIRLPQVASADGGRYANNAMEFWIKGREATLTRGGKSETCHTN</sequence>
<dbReference type="SUPFAM" id="SSF141488">
    <property type="entry name" value="YdhA-like"/>
    <property type="match status" value="1"/>
</dbReference>
<reference evidence="9" key="1">
    <citation type="submission" date="2016-10" db="EMBL/GenBank/DDBJ databases">
        <authorList>
            <person name="Wibberg D."/>
        </authorList>
    </citation>
    <scope>NUCLEOTIDE SEQUENCE [LARGE SCALE GENOMIC DNA]</scope>
</reference>
<keyword evidence="1 5" id="KW-0732">Signal</keyword>
<dbReference type="EMBL" id="FNXB01000025">
    <property type="protein sequence ID" value="SEI08231.1"/>
    <property type="molecule type" value="Genomic_DNA"/>
</dbReference>
<reference evidence="8 10" key="2">
    <citation type="submission" date="2016-10" db="EMBL/GenBank/DDBJ databases">
        <authorList>
            <person name="Varghese N."/>
            <person name="Submissions S."/>
        </authorList>
    </citation>
    <scope>NUCLEOTIDE SEQUENCE [LARGE SCALE GENOMIC DNA]</scope>
    <source>
        <strain evidence="8 10">CGMCC 1.7071</strain>
    </source>
</reference>
<dbReference type="AlphaFoldDB" id="A0A1H8RWX4"/>
<evidence type="ECO:0000256" key="5">
    <source>
        <dbReference type="SAM" id="SignalP"/>
    </source>
</evidence>
<dbReference type="OrthoDB" id="8163043at2"/>
<dbReference type="InterPro" id="IPR036328">
    <property type="entry name" value="MliC_sf"/>
</dbReference>
<evidence type="ECO:0000256" key="1">
    <source>
        <dbReference type="ARBA" id="ARBA00022729"/>
    </source>
</evidence>
<dbReference type="Proteomes" id="UP000198939">
    <property type="component" value="Unassembled WGS sequence"/>
</dbReference>
<keyword evidence="3" id="KW-0564">Palmitate</keyword>
<feature type="chain" id="PRO_5030029779" evidence="5">
    <location>
        <begin position="21"/>
        <end position="101"/>
    </location>
</feature>
<evidence type="ECO:0000259" key="6">
    <source>
        <dbReference type="Pfam" id="PF09864"/>
    </source>
</evidence>
<evidence type="ECO:0000256" key="3">
    <source>
        <dbReference type="ARBA" id="ARBA00023139"/>
    </source>
</evidence>
<keyword evidence="10" id="KW-1185">Reference proteome</keyword>
<accession>A0A1H8RWX4</accession>
<evidence type="ECO:0000313" key="10">
    <source>
        <dbReference type="Proteomes" id="UP000198939"/>
    </source>
</evidence>
<feature type="signal peptide" evidence="5">
    <location>
        <begin position="1"/>
        <end position="20"/>
    </location>
</feature>
<proteinExistence type="predicted"/>
<evidence type="ECO:0000256" key="2">
    <source>
        <dbReference type="ARBA" id="ARBA00023136"/>
    </source>
</evidence>
<feature type="domain" description="C-type lysozyme inhibitor" evidence="6">
    <location>
        <begin position="27"/>
        <end position="95"/>
    </location>
</feature>
<dbReference type="EMBL" id="FOCV01000022">
    <property type="protein sequence ID" value="SEO70658.1"/>
    <property type="molecule type" value="Genomic_DNA"/>
</dbReference>
<dbReference type="Pfam" id="PF09864">
    <property type="entry name" value="MliC"/>
    <property type="match status" value="1"/>
</dbReference>
<evidence type="ECO:0000313" key="9">
    <source>
        <dbReference type="Proteomes" id="UP000183063"/>
    </source>
</evidence>
<gene>
    <name evidence="7" type="ORF">RTCCBAU85039_4303</name>
    <name evidence="8" type="ORF">SAMN05216228_1022100</name>
</gene>
<reference evidence="7" key="3">
    <citation type="submission" date="2016-10" db="EMBL/GenBank/DDBJ databases">
        <authorList>
            <person name="de Groot N.N."/>
        </authorList>
    </citation>
    <scope>NUCLEOTIDE SEQUENCE [LARGE SCALE GENOMIC DNA]</scope>
    <source>
        <strain evidence="7">CCBAU85039</strain>
    </source>
</reference>
<dbReference type="InterPro" id="IPR018660">
    <property type="entry name" value="MliC"/>
</dbReference>
<protein>
    <submittedName>
        <fullName evidence="7">Membrane-bound lysozyme-inhibitor of c-type lysozyme</fullName>
    </submittedName>
</protein>
<dbReference type="Proteomes" id="UP000183063">
    <property type="component" value="Unassembled WGS sequence"/>
</dbReference>
<evidence type="ECO:0000313" key="8">
    <source>
        <dbReference type="EMBL" id="SEO70658.1"/>
    </source>
</evidence>
<dbReference type="Gene3D" id="2.40.128.200">
    <property type="match status" value="1"/>
</dbReference>
<keyword evidence="4" id="KW-0449">Lipoprotein</keyword>